<accession>A0A7S9PUE4</accession>
<dbReference type="Pfam" id="PF01126">
    <property type="entry name" value="Heme_oxygenase"/>
    <property type="match status" value="1"/>
</dbReference>
<protein>
    <recommendedName>
        <fullName evidence="8">Hem oxygenase-like, multi-helical</fullName>
    </recommendedName>
</protein>
<sequence length="508" mass="56137">MTGDVDPATYLNTRPLPPCIAIALSDSAIPFFLHRTETDVGEAKADLLDGQAEAGGGEGERLHQPTKQPIYLILPLPTRYVLLESRIMSATISLDSFREDRPLAESIAIATRPIHAKLNKLIIARLPLALPPHATSSLVYASGLMHIAPVYTTFETAWSDIIDRPDPSRVSPRLQETLDSMYLPGLMRRDRLQADIRSMTGWTQDMTTEQLDIISKTGHLAEFLKHIRRAIKSKPHVLLAYSYIMFMSLFAGGRFIRATLESAGDDFWKQVSPSQDSQHPGLPPQVTHGNMPLGFFHFDTPRDGEDLKRNFKERLADAEKSLSYREKHDIVQEAICIFQNTILVVAQLDTVVGGIASHPPSADRRSSADSLATVITNPSSMHRFRDSVAVAKERSARRSSQEMHDKNTPAVTENPHPSQTDNHPMIPPGIGIELCPAASKSIRFEECLPQPSRSHLGVGGPTGNLAESLKMASRRLRREQATNWLLGLAIGLIILCAVLSGRRIVSLE</sequence>
<keyword evidence="1" id="KW-0349">Heme</keyword>
<dbReference type="AlphaFoldDB" id="A0A7S9PUE4"/>
<dbReference type="InterPro" id="IPR016053">
    <property type="entry name" value="Haem_Oase-like"/>
</dbReference>
<evidence type="ECO:0000313" key="7">
    <source>
        <dbReference type="Proteomes" id="UP000594364"/>
    </source>
</evidence>
<evidence type="ECO:0000256" key="1">
    <source>
        <dbReference type="ARBA" id="ARBA00022617"/>
    </source>
</evidence>
<dbReference type="PANTHER" id="PTHR10720">
    <property type="entry name" value="HEME OXYGENASE"/>
    <property type="match status" value="1"/>
</dbReference>
<keyword evidence="2" id="KW-0479">Metal-binding</keyword>
<dbReference type="GO" id="GO:0006788">
    <property type="term" value="P:heme oxidation"/>
    <property type="evidence" value="ECO:0007669"/>
    <property type="project" value="InterPro"/>
</dbReference>
<reference evidence="6 7" key="1">
    <citation type="journal article" date="2018" name="PLoS Genet.">
        <title>Repeat elements organise 3D genome structure and mediate transcription in the filamentous fungus Epichloe festucae.</title>
        <authorList>
            <person name="Winter D.J."/>
            <person name="Ganley A.R.D."/>
            <person name="Young C.A."/>
            <person name="Liachko I."/>
            <person name="Schardl C.L."/>
            <person name="Dupont P.Y."/>
            <person name="Berry D."/>
            <person name="Ram A."/>
            <person name="Scott B."/>
            <person name="Cox M.P."/>
        </authorList>
    </citation>
    <scope>NUCLEOTIDE SEQUENCE [LARGE SCALE GENOMIC DNA]</scope>
    <source>
        <strain evidence="6 7">Fl1</strain>
    </source>
</reference>
<dbReference type="GO" id="GO:0046872">
    <property type="term" value="F:metal ion binding"/>
    <property type="evidence" value="ECO:0007669"/>
    <property type="project" value="UniProtKB-KW"/>
</dbReference>
<dbReference type="InterPro" id="IPR016084">
    <property type="entry name" value="Haem_Oase-like_multi-hlx"/>
</dbReference>
<evidence type="ECO:0000256" key="5">
    <source>
        <dbReference type="SAM" id="Phobius"/>
    </source>
</evidence>
<evidence type="ECO:0000256" key="4">
    <source>
        <dbReference type="SAM" id="MobiDB-lite"/>
    </source>
</evidence>
<evidence type="ECO:0000256" key="2">
    <source>
        <dbReference type="ARBA" id="ARBA00022723"/>
    </source>
</evidence>
<dbReference type="Gene3D" id="1.20.910.10">
    <property type="entry name" value="Heme oxygenase-like"/>
    <property type="match status" value="1"/>
</dbReference>
<evidence type="ECO:0000256" key="3">
    <source>
        <dbReference type="ARBA" id="ARBA00023004"/>
    </source>
</evidence>
<keyword evidence="7" id="KW-1185">Reference proteome</keyword>
<keyword evidence="5" id="KW-0472">Membrane</keyword>
<proteinExistence type="predicted"/>
<keyword evidence="5" id="KW-0812">Transmembrane</keyword>
<evidence type="ECO:0008006" key="8">
    <source>
        <dbReference type="Google" id="ProtNLM"/>
    </source>
</evidence>
<feature type="transmembrane region" description="Helical" evidence="5">
    <location>
        <begin position="484"/>
        <end position="505"/>
    </location>
</feature>
<feature type="compositionally biased region" description="Basic and acidic residues" evidence="4">
    <location>
        <begin position="393"/>
        <end position="407"/>
    </location>
</feature>
<dbReference type="Proteomes" id="UP000594364">
    <property type="component" value="Chromosome 2"/>
</dbReference>
<dbReference type="InterPro" id="IPR002051">
    <property type="entry name" value="Haem_Oase"/>
</dbReference>
<dbReference type="GO" id="GO:0004392">
    <property type="term" value="F:heme oxygenase (decyclizing) activity"/>
    <property type="evidence" value="ECO:0007669"/>
    <property type="project" value="InterPro"/>
</dbReference>
<dbReference type="CDD" id="cd19165">
    <property type="entry name" value="HemeO"/>
    <property type="match status" value="1"/>
</dbReference>
<dbReference type="SUPFAM" id="SSF48613">
    <property type="entry name" value="Heme oxygenase-like"/>
    <property type="match status" value="1"/>
</dbReference>
<dbReference type="PANTHER" id="PTHR10720:SF0">
    <property type="entry name" value="HEME OXYGENASE"/>
    <property type="match status" value="1"/>
</dbReference>
<keyword evidence="5" id="KW-1133">Transmembrane helix</keyword>
<name>A0A7S9PUE4_EPIFF</name>
<feature type="region of interest" description="Disordered" evidence="4">
    <location>
        <begin position="393"/>
        <end position="422"/>
    </location>
</feature>
<dbReference type="EMBL" id="CP031386">
    <property type="protein sequence ID" value="QPG97224.1"/>
    <property type="molecule type" value="Genomic_DNA"/>
</dbReference>
<feature type="compositionally biased region" description="Polar residues" evidence="4">
    <location>
        <begin position="409"/>
        <end position="422"/>
    </location>
</feature>
<keyword evidence="3" id="KW-0408">Iron</keyword>
<dbReference type="OrthoDB" id="652091at2759"/>
<feature type="transmembrane region" description="Helical" evidence="5">
    <location>
        <begin position="238"/>
        <end position="256"/>
    </location>
</feature>
<evidence type="ECO:0000313" key="6">
    <source>
        <dbReference type="EMBL" id="QPG97224.1"/>
    </source>
</evidence>
<organism evidence="6 7">
    <name type="scientific">Epichloe festucae (strain Fl1)</name>
    <dbReference type="NCBI Taxonomy" id="877507"/>
    <lineage>
        <taxon>Eukaryota</taxon>
        <taxon>Fungi</taxon>
        <taxon>Dikarya</taxon>
        <taxon>Ascomycota</taxon>
        <taxon>Pezizomycotina</taxon>
        <taxon>Sordariomycetes</taxon>
        <taxon>Hypocreomycetidae</taxon>
        <taxon>Hypocreales</taxon>
        <taxon>Clavicipitaceae</taxon>
        <taxon>Epichloe</taxon>
    </lineage>
</organism>
<gene>
    <name evidence="6" type="ORF">C2857_005984</name>
</gene>